<keyword evidence="1" id="KW-0812">Transmembrane</keyword>
<protein>
    <recommendedName>
        <fullName evidence="5">Nickel transport protein</fullName>
    </recommendedName>
</protein>
<dbReference type="PATRIC" id="fig|1203554.3.peg.1335"/>
<comment type="caution">
    <text evidence="3">The sequence shown here is derived from an EMBL/GenBank/DDBJ whole genome shotgun (WGS) entry which is preliminary data.</text>
</comment>
<dbReference type="Proteomes" id="UP000014400">
    <property type="component" value="Unassembled WGS sequence"/>
</dbReference>
<dbReference type="eggNOG" id="COG2373">
    <property type="taxonomic scope" value="Bacteria"/>
</dbReference>
<proteinExistence type="predicted"/>
<accession>S3BD81</accession>
<feature type="chain" id="PRO_5004517754" description="Nickel transport protein" evidence="2">
    <location>
        <begin position="22"/>
        <end position="206"/>
    </location>
</feature>
<feature type="transmembrane region" description="Helical" evidence="1">
    <location>
        <begin position="184"/>
        <end position="201"/>
    </location>
</feature>
<keyword evidence="2" id="KW-0732">Signal</keyword>
<gene>
    <name evidence="3" type="ORF">HMPREF1476_01275</name>
</gene>
<dbReference type="HOGENOM" id="CLU_083845_0_0_4"/>
<evidence type="ECO:0000256" key="1">
    <source>
        <dbReference type="SAM" id="Phobius"/>
    </source>
</evidence>
<sequence>MNTSKIAAGALALLLCAGANAHRVNIFAWIEGDQVVTESKFSSGSRVQKGAVTVKNAADGSVLAAGVTDDAGVWRFDVTDAMRHAPKGLELEINAGEGHQNQWSIPADELAAADGAGASKLPAAAPVSTQMTQPAAPPKKDSAAAAMSEAELEAVFSRVLDKKLAPVYRELALSHDKTPGIPEIVGGMGWLIGLGGIAAWARRRRS</sequence>
<dbReference type="AlphaFoldDB" id="S3BD81"/>
<reference evidence="3 4" key="1">
    <citation type="submission" date="2013-04" db="EMBL/GenBank/DDBJ databases">
        <title>The Genome Sequence of Sutterella wadsworthensis HGA0223.</title>
        <authorList>
            <consortium name="The Broad Institute Genomics Platform"/>
            <person name="Earl A."/>
            <person name="Ward D."/>
            <person name="Feldgarden M."/>
            <person name="Gevers D."/>
            <person name="Schmidt T.M."/>
            <person name="Dover J."/>
            <person name="Dai D."/>
            <person name="Walker B."/>
            <person name="Young S."/>
            <person name="Zeng Q."/>
            <person name="Gargeya S."/>
            <person name="Fitzgerald M."/>
            <person name="Haas B."/>
            <person name="Abouelleil A."/>
            <person name="Allen A.W."/>
            <person name="Alvarado L."/>
            <person name="Arachchi H.M."/>
            <person name="Berlin A.M."/>
            <person name="Chapman S.B."/>
            <person name="Gainer-Dewar J."/>
            <person name="Goldberg J."/>
            <person name="Griggs A."/>
            <person name="Gujja S."/>
            <person name="Hansen M."/>
            <person name="Howarth C."/>
            <person name="Imamovic A."/>
            <person name="Ireland A."/>
            <person name="Larimer J."/>
            <person name="McCowan C."/>
            <person name="Murphy C."/>
            <person name="Pearson M."/>
            <person name="Poon T.W."/>
            <person name="Priest M."/>
            <person name="Roberts A."/>
            <person name="Saif S."/>
            <person name="Shea T."/>
            <person name="Sisk P."/>
            <person name="Sykes S."/>
            <person name="Wortman J."/>
            <person name="Nusbaum C."/>
            <person name="Birren B."/>
        </authorList>
    </citation>
    <scope>NUCLEOTIDE SEQUENCE [LARGE SCALE GENOMIC DNA]</scope>
    <source>
        <strain evidence="3 4">HGA0223</strain>
    </source>
</reference>
<evidence type="ECO:0000256" key="2">
    <source>
        <dbReference type="SAM" id="SignalP"/>
    </source>
</evidence>
<keyword evidence="4" id="KW-1185">Reference proteome</keyword>
<name>S3BD81_9BURK</name>
<dbReference type="STRING" id="1203554.HMPREF1476_01275"/>
<feature type="signal peptide" evidence="2">
    <location>
        <begin position="1"/>
        <end position="21"/>
    </location>
</feature>
<keyword evidence="1" id="KW-0472">Membrane</keyword>
<organism evidence="3 4">
    <name type="scientific">Sutterella wadsworthensis HGA0223</name>
    <dbReference type="NCBI Taxonomy" id="1203554"/>
    <lineage>
        <taxon>Bacteria</taxon>
        <taxon>Pseudomonadati</taxon>
        <taxon>Pseudomonadota</taxon>
        <taxon>Betaproteobacteria</taxon>
        <taxon>Burkholderiales</taxon>
        <taxon>Sutterellaceae</taxon>
        <taxon>Sutterella</taxon>
    </lineage>
</organism>
<evidence type="ECO:0008006" key="5">
    <source>
        <dbReference type="Google" id="ProtNLM"/>
    </source>
</evidence>
<keyword evidence="1" id="KW-1133">Transmembrane helix</keyword>
<evidence type="ECO:0000313" key="3">
    <source>
        <dbReference type="EMBL" id="EPD99238.1"/>
    </source>
</evidence>
<dbReference type="EMBL" id="ATCF01000017">
    <property type="protein sequence ID" value="EPD99238.1"/>
    <property type="molecule type" value="Genomic_DNA"/>
</dbReference>
<dbReference type="RefSeq" id="WP_016474518.1">
    <property type="nucleotide sequence ID" value="NZ_KE150480.1"/>
</dbReference>
<evidence type="ECO:0000313" key="4">
    <source>
        <dbReference type="Proteomes" id="UP000014400"/>
    </source>
</evidence>
<dbReference type="GeneID" id="64060930"/>